<dbReference type="Proteomes" id="UP000273143">
    <property type="component" value="Chromosome"/>
</dbReference>
<evidence type="ECO:0000313" key="2">
    <source>
        <dbReference type="Proteomes" id="UP000273143"/>
    </source>
</evidence>
<organism evidence="1 2">
    <name type="scientific">Entomomonas moraniae</name>
    <dbReference type="NCBI Taxonomy" id="2213226"/>
    <lineage>
        <taxon>Bacteria</taxon>
        <taxon>Pseudomonadati</taxon>
        <taxon>Pseudomonadota</taxon>
        <taxon>Gammaproteobacteria</taxon>
        <taxon>Pseudomonadales</taxon>
        <taxon>Pseudomonadaceae</taxon>
        <taxon>Entomomonas</taxon>
    </lineage>
</organism>
<dbReference type="AlphaFoldDB" id="A0A451EPM9"/>
<protein>
    <submittedName>
        <fullName evidence="1">Uncharacterized protein</fullName>
    </submittedName>
</protein>
<accession>A0A451EPM9</accession>
<evidence type="ECO:0000313" key="1">
    <source>
        <dbReference type="EMBL" id="AZS51764.1"/>
    </source>
</evidence>
<dbReference type="KEGG" id="emo:DM558_13750"/>
<sequence>MAEKLTIFLLSFFSVLTYANSVNIVEGSAVGIKNVITSGTRVQVNKQLLSADKLPEVSKYDKEKDPLFLGKETQNKQDVSNGGASVLPNLFDSHLPPSFSVQGRFIEKENMSREGSDIEGAAVKFIFVQ</sequence>
<dbReference type="RefSeq" id="WP_127164462.1">
    <property type="nucleotide sequence ID" value="NZ_CP029822.1"/>
</dbReference>
<proteinExistence type="predicted"/>
<keyword evidence="2" id="KW-1185">Reference proteome</keyword>
<gene>
    <name evidence="1" type="ORF">DM558_13750</name>
</gene>
<name>A0A451EPM9_9GAMM</name>
<reference evidence="2" key="1">
    <citation type="submission" date="2018-06" db="EMBL/GenBank/DDBJ databases">
        <title>Complete genome of Pseudomonas insecticola strain QZS01.</title>
        <authorList>
            <person name="Wang J."/>
            <person name="Su Q."/>
        </authorList>
    </citation>
    <scope>NUCLEOTIDE SEQUENCE [LARGE SCALE GENOMIC DNA]</scope>
    <source>
        <strain evidence="2">QZS01</strain>
    </source>
</reference>
<dbReference type="EMBL" id="CP029822">
    <property type="protein sequence ID" value="AZS51764.1"/>
    <property type="molecule type" value="Genomic_DNA"/>
</dbReference>